<evidence type="ECO:0000313" key="2">
    <source>
        <dbReference type="Proteomes" id="UP000679749"/>
    </source>
</evidence>
<dbReference type="RefSeq" id="WP_213119424.1">
    <property type="nucleotide sequence ID" value="NZ_JAGYPF010000004.1"/>
</dbReference>
<evidence type="ECO:0000313" key="1">
    <source>
        <dbReference type="EMBL" id="MBS4214924.1"/>
    </source>
</evidence>
<proteinExistence type="predicted"/>
<gene>
    <name evidence="1" type="ORF">KHA99_20970</name>
</gene>
<accession>A0A942UB54</accession>
<dbReference type="Proteomes" id="UP000679749">
    <property type="component" value="Unassembled WGS sequence"/>
</dbReference>
<comment type="caution">
    <text evidence="1">The sequence shown here is derived from an EMBL/GenBank/DDBJ whole genome shotgun (WGS) entry which is preliminary data.</text>
</comment>
<keyword evidence="2" id="KW-1185">Reference proteome</keyword>
<dbReference type="AlphaFoldDB" id="A0A942UB54"/>
<sequence>MDQRYRFHNHGNELIENIQKELGSRFWPEYRLSGVTFYGNKGRILKMVNSSKWLYFEFNVPVPTVDGLEVLTEKEAREKHMGSCRWVYKGNSLNSVQVLIKEALQKY</sequence>
<organism evidence="1 2">
    <name type="scientific">Neobacillus rhizophilus</name>
    <dbReference type="NCBI Taxonomy" id="2833579"/>
    <lineage>
        <taxon>Bacteria</taxon>
        <taxon>Bacillati</taxon>
        <taxon>Bacillota</taxon>
        <taxon>Bacilli</taxon>
        <taxon>Bacillales</taxon>
        <taxon>Bacillaceae</taxon>
        <taxon>Neobacillus</taxon>
    </lineage>
</organism>
<name>A0A942UB54_9BACI</name>
<dbReference type="EMBL" id="JAGYPF010000004">
    <property type="protein sequence ID" value="MBS4214924.1"/>
    <property type="molecule type" value="Genomic_DNA"/>
</dbReference>
<reference evidence="1" key="1">
    <citation type="submission" date="2021-05" db="EMBL/GenBank/DDBJ databases">
        <title>Novel Bacillus species.</title>
        <authorList>
            <person name="Liu G."/>
        </authorList>
    </citation>
    <scope>NUCLEOTIDE SEQUENCE</scope>
    <source>
        <strain evidence="1">FJAT-49825</strain>
    </source>
</reference>
<protein>
    <submittedName>
        <fullName evidence="1">Uncharacterized protein</fullName>
    </submittedName>
</protein>